<sequence length="216" mass="24393">MAQGYFPIVTLRGTTCQVAKSLEKLNQPWESYLEDWKETPGGLNDLEKVTGISVRGWICDWEEDEVNVLLGQRAEEDSSPGLHEAFGGKCDPRESIPEALIREVFEETGQDILFIHALVGVDAFLTPRSKRWIAQLHFLIEVARNSESLGSRGFHIRLDPVEHQSYIWAPGKLDALNSLQLTEATRNHLQLAVEAFREEYPKGSRQRNSPSSKPPL</sequence>
<dbReference type="GO" id="GO:0016787">
    <property type="term" value="F:hydrolase activity"/>
    <property type="evidence" value="ECO:0007669"/>
    <property type="project" value="UniProtKB-KW"/>
</dbReference>
<dbReference type="AlphaFoldDB" id="A0A0F7U0W2"/>
<reference evidence="4" key="1">
    <citation type="journal article" date="2015" name="Genome Announc.">
        <title>Draft genome sequence of the fungus Penicillium brasilianum MG11.</title>
        <authorList>
            <person name="Horn F."/>
            <person name="Linde J."/>
            <person name="Mattern D.J."/>
            <person name="Walther G."/>
            <person name="Guthke R."/>
            <person name="Brakhage A.A."/>
            <person name="Valiante V."/>
        </authorList>
    </citation>
    <scope>NUCLEOTIDE SEQUENCE [LARGE SCALE GENOMIC DNA]</scope>
    <source>
        <strain evidence="4">MG11</strain>
    </source>
</reference>
<dbReference type="Proteomes" id="UP000042958">
    <property type="component" value="Unassembled WGS sequence"/>
</dbReference>
<proteinExistence type="predicted"/>
<dbReference type="CDD" id="cd02883">
    <property type="entry name" value="NUDIX_Hydrolase"/>
    <property type="match status" value="1"/>
</dbReference>
<keyword evidence="4" id="KW-1185">Reference proteome</keyword>
<dbReference type="PROSITE" id="PS51462">
    <property type="entry name" value="NUDIX"/>
    <property type="match status" value="1"/>
</dbReference>
<protein>
    <recommendedName>
        <fullName evidence="2">Nudix hydrolase domain-containing protein</fullName>
    </recommendedName>
</protein>
<evidence type="ECO:0000256" key="1">
    <source>
        <dbReference type="ARBA" id="ARBA00022801"/>
    </source>
</evidence>
<evidence type="ECO:0000259" key="2">
    <source>
        <dbReference type="PROSITE" id="PS51462"/>
    </source>
</evidence>
<gene>
    <name evidence="3" type="ORF">PMG11_10417</name>
</gene>
<dbReference type="EMBL" id="CDHK01000012">
    <property type="protein sequence ID" value="CEJ61901.1"/>
    <property type="molecule type" value="Genomic_DNA"/>
</dbReference>
<dbReference type="InterPro" id="IPR015797">
    <property type="entry name" value="NUDIX_hydrolase-like_dom_sf"/>
</dbReference>
<name>A0A0F7U0W2_PENBI</name>
<accession>A0A0F7U0W2</accession>
<dbReference type="InterPro" id="IPR000086">
    <property type="entry name" value="NUDIX_hydrolase_dom"/>
</dbReference>
<dbReference type="Pfam" id="PF00293">
    <property type="entry name" value="NUDIX"/>
    <property type="match status" value="1"/>
</dbReference>
<organism evidence="3 4">
    <name type="scientific">Penicillium brasilianum</name>
    <dbReference type="NCBI Taxonomy" id="104259"/>
    <lineage>
        <taxon>Eukaryota</taxon>
        <taxon>Fungi</taxon>
        <taxon>Dikarya</taxon>
        <taxon>Ascomycota</taxon>
        <taxon>Pezizomycotina</taxon>
        <taxon>Eurotiomycetes</taxon>
        <taxon>Eurotiomycetidae</taxon>
        <taxon>Eurotiales</taxon>
        <taxon>Aspergillaceae</taxon>
        <taxon>Penicillium</taxon>
    </lineage>
</organism>
<dbReference type="Gene3D" id="3.90.79.10">
    <property type="entry name" value="Nucleoside Triphosphate Pyrophosphohydrolase"/>
    <property type="match status" value="1"/>
</dbReference>
<evidence type="ECO:0000313" key="4">
    <source>
        <dbReference type="Proteomes" id="UP000042958"/>
    </source>
</evidence>
<dbReference type="SUPFAM" id="SSF55811">
    <property type="entry name" value="Nudix"/>
    <property type="match status" value="1"/>
</dbReference>
<keyword evidence="1" id="KW-0378">Hydrolase</keyword>
<evidence type="ECO:0000313" key="3">
    <source>
        <dbReference type="EMBL" id="CEJ61901.1"/>
    </source>
</evidence>
<dbReference type="OrthoDB" id="276276at2759"/>
<dbReference type="PROSITE" id="PS00893">
    <property type="entry name" value="NUDIX_BOX"/>
    <property type="match status" value="1"/>
</dbReference>
<feature type="domain" description="Nudix hydrolase" evidence="2">
    <location>
        <begin position="49"/>
        <end position="195"/>
    </location>
</feature>
<dbReference type="InterPro" id="IPR020084">
    <property type="entry name" value="NUDIX_hydrolase_CS"/>
</dbReference>